<dbReference type="PANTHER" id="PTHR43130:SF3">
    <property type="entry name" value="HTH-TYPE TRANSCRIPTIONAL REGULATOR RV1931C"/>
    <property type="match status" value="1"/>
</dbReference>
<dbReference type="GeneID" id="60684879"/>
<proteinExistence type="predicted"/>
<dbReference type="InterPro" id="IPR018060">
    <property type="entry name" value="HTH_AraC"/>
</dbReference>
<dbReference type="InterPro" id="IPR009057">
    <property type="entry name" value="Homeodomain-like_sf"/>
</dbReference>
<reference evidence="4 5" key="1">
    <citation type="submission" date="2018-08" db="EMBL/GenBank/DDBJ databases">
        <title>Genome sequencing of Agrobacterium vitis strain ICMP 10754.</title>
        <authorList>
            <person name="Visnovsky S.B."/>
            <person name="Pitman A.R."/>
        </authorList>
    </citation>
    <scope>NUCLEOTIDE SEQUENCE [LARGE SCALE GENOMIC DNA]</scope>
    <source>
        <strain evidence="4 5">ICMP 10754</strain>
    </source>
</reference>
<comment type="caution">
    <text evidence="4">The sequence shown here is derived from an EMBL/GenBank/DDBJ whole genome shotgun (WGS) entry which is preliminary data.</text>
</comment>
<dbReference type="InterPro" id="IPR052158">
    <property type="entry name" value="INH-QAR"/>
</dbReference>
<dbReference type="Proteomes" id="UP000436911">
    <property type="component" value="Unassembled WGS sequence"/>
</dbReference>
<dbReference type="PROSITE" id="PS01124">
    <property type="entry name" value="HTH_ARAC_FAMILY_2"/>
    <property type="match status" value="1"/>
</dbReference>
<keyword evidence="1" id="KW-0805">Transcription regulation</keyword>
<dbReference type="SMART" id="SM00342">
    <property type="entry name" value="HTH_ARAC"/>
    <property type="match status" value="1"/>
</dbReference>
<evidence type="ECO:0000256" key="1">
    <source>
        <dbReference type="ARBA" id="ARBA00023015"/>
    </source>
</evidence>
<dbReference type="SUPFAM" id="SSF46689">
    <property type="entry name" value="Homeodomain-like"/>
    <property type="match status" value="2"/>
</dbReference>
<sequence>MTELIQPQRLIEMIVVVPPRLLLLDLAGPMEVLRKANLEQDSVRFTVRYVGPSPHVNSSVGLALAGIESLPDAVADGAMIIVLGNAAQPLGAINDKPEPDDLLQEAAIVAWLRSAVRPGVKLVTICSGALLAARAGLLEGYTCTAHHTEIAELRQLAPTAKVAENRLYIQDRDRLSTAGITAGIDMMLALVADEAGHTIALNVARYLVVYLRRAGNDPQLSPWLEGRNHIHPVIHKVQDAVSADPAGNWTVASMAAVAATSARSLSRLFNEQTGMSVTDYVNRLRVALAHQLVTASRLDMETVAQRSGFASTRHMRRAWKKLHGGTPTALRIP</sequence>
<evidence type="ECO:0000313" key="5">
    <source>
        <dbReference type="Proteomes" id="UP000436911"/>
    </source>
</evidence>
<evidence type="ECO:0000259" key="3">
    <source>
        <dbReference type="PROSITE" id="PS01124"/>
    </source>
</evidence>
<dbReference type="Pfam" id="PF12833">
    <property type="entry name" value="HTH_18"/>
    <property type="match status" value="1"/>
</dbReference>
<dbReference type="PANTHER" id="PTHR43130">
    <property type="entry name" value="ARAC-FAMILY TRANSCRIPTIONAL REGULATOR"/>
    <property type="match status" value="1"/>
</dbReference>
<dbReference type="GO" id="GO:0043565">
    <property type="term" value="F:sequence-specific DNA binding"/>
    <property type="evidence" value="ECO:0007669"/>
    <property type="project" value="InterPro"/>
</dbReference>
<organism evidence="4 5">
    <name type="scientific">Agrobacterium vitis</name>
    <name type="common">Rhizobium vitis</name>
    <dbReference type="NCBI Taxonomy" id="373"/>
    <lineage>
        <taxon>Bacteria</taxon>
        <taxon>Pseudomonadati</taxon>
        <taxon>Pseudomonadota</taxon>
        <taxon>Alphaproteobacteria</taxon>
        <taxon>Hyphomicrobiales</taxon>
        <taxon>Rhizobiaceae</taxon>
        <taxon>Rhizobium/Agrobacterium group</taxon>
        <taxon>Agrobacterium</taxon>
    </lineage>
</organism>
<gene>
    <name evidence="4" type="ORF">DXT89_15750</name>
</gene>
<dbReference type="Gene3D" id="3.40.50.880">
    <property type="match status" value="1"/>
</dbReference>
<dbReference type="InterPro" id="IPR029062">
    <property type="entry name" value="Class_I_gatase-like"/>
</dbReference>
<dbReference type="Gene3D" id="1.10.10.60">
    <property type="entry name" value="Homeodomain-like"/>
    <property type="match status" value="1"/>
</dbReference>
<name>A0A368NH22_AGRVI</name>
<dbReference type="InterPro" id="IPR002818">
    <property type="entry name" value="DJ-1/PfpI"/>
</dbReference>
<accession>A0A368NH22</accession>
<dbReference type="SUPFAM" id="SSF52317">
    <property type="entry name" value="Class I glutamine amidotransferase-like"/>
    <property type="match status" value="1"/>
</dbReference>
<dbReference type="Pfam" id="PF01965">
    <property type="entry name" value="DJ-1_PfpI"/>
    <property type="match status" value="1"/>
</dbReference>
<dbReference type="RefSeq" id="WP_060717654.1">
    <property type="nucleotide sequence ID" value="NZ_CP055265.1"/>
</dbReference>
<dbReference type="EMBL" id="QUSG01000008">
    <property type="protein sequence ID" value="KAA3525996.1"/>
    <property type="molecule type" value="Genomic_DNA"/>
</dbReference>
<evidence type="ECO:0000313" key="4">
    <source>
        <dbReference type="EMBL" id="KAA3525996.1"/>
    </source>
</evidence>
<dbReference type="GO" id="GO:0003700">
    <property type="term" value="F:DNA-binding transcription factor activity"/>
    <property type="evidence" value="ECO:0007669"/>
    <property type="project" value="InterPro"/>
</dbReference>
<feature type="domain" description="HTH araC/xylS-type" evidence="3">
    <location>
        <begin position="235"/>
        <end position="333"/>
    </location>
</feature>
<evidence type="ECO:0000256" key="2">
    <source>
        <dbReference type="ARBA" id="ARBA00023163"/>
    </source>
</evidence>
<dbReference type="AlphaFoldDB" id="A0A368NH22"/>
<dbReference type="OrthoDB" id="9793422at2"/>
<keyword evidence="2" id="KW-0804">Transcription</keyword>
<protein>
    <submittedName>
        <fullName evidence="4">Helix-turn-helix domain-containing protein</fullName>
    </submittedName>
</protein>